<dbReference type="AlphaFoldDB" id="A0A0F9MCT1"/>
<name>A0A0F9MCT1_9ZZZZ</name>
<sequence>MRDFKDRETPRYVSERELEMHQFMRLVVAQSDQEVSEMACLDGGRSTTTTYYKDGRVVGLMVQSHARRRYIQILDSQFRPKAYTPVEAL</sequence>
<comment type="caution">
    <text evidence="1">The sequence shown here is derived from an EMBL/GenBank/DDBJ whole genome shotgun (WGS) entry which is preliminary data.</text>
</comment>
<reference evidence="1" key="1">
    <citation type="journal article" date="2015" name="Nature">
        <title>Complex archaea that bridge the gap between prokaryotes and eukaryotes.</title>
        <authorList>
            <person name="Spang A."/>
            <person name="Saw J.H."/>
            <person name="Jorgensen S.L."/>
            <person name="Zaremba-Niedzwiedzka K."/>
            <person name="Martijn J."/>
            <person name="Lind A.E."/>
            <person name="van Eijk R."/>
            <person name="Schleper C."/>
            <person name="Guy L."/>
            <person name="Ettema T.J."/>
        </authorList>
    </citation>
    <scope>NUCLEOTIDE SEQUENCE</scope>
</reference>
<proteinExistence type="predicted"/>
<organism evidence="1">
    <name type="scientific">marine sediment metagenome</name>
    <dbReference type="NCBI Taxonomy" id="412755"/>
    <lineage>
        <taxon>unclassified sequences</taxon>
        <taxon>metagenomes</taxon>
        <taxon>ecological metagenomes</taxon>
    </lineage>
</organism>
<dbReference type="EMBL" id="LAZR01005785">
    <property type="protein sequence ID" value="KKM97146.1"/>
    <property type="molecule type" value="Genomic_DNA"/>
</dbReference>
<accession>A0A0F9MCT1</accession>
<evidence type="ECO:0000313" key="1">
    <source>
        <dbReference type="EMBL" id="KKM97146.1"/>
    </source>
</evidence>
<gene>
    <name evidence="1" type="ORF">LCGC14_1171150</name>
</gene>
<protein>
    <submittedName>
        <fullName evidence="1">Uncharacterized protein</fullName>
    </submittedName>
</protein>